<accession>A0AAW6UD20</accession>
<dbReference type="PANTHER" id="PTHR35601:SF1">
    <property type="entry name" value="TOXIN RELE"/>
    <property type="match status" value="1"/>
</dbReference>
<evidence type="ECO:0000256" key="1">
    <source>
        <dbReference type="ARBA" id="ARBA00006226"/>
    </source>
</evidence>
<gene>
    <name evidence="3" type="ORF">QJ521_04820</name>
</gene>
<dbReference type="EMBL" id="JASCXW010000012">
    <property type="protein sequence ID" value="MDI6452878.1"/>
    <property type="molecule type" value="Genomic_DNA"/>
</dbReference>
<comment type="similarity">
    <text evidence="1">Belongs to the RelE toxin family.</text>
</comment>
<dbReference type="NCBIfam" id="TIGR02385">
    <property type="entry name" value="RelE_StbE"/>
    <property type="match status" value="1"/>
</dbReference>
<dbReference type="AlphaFoldDB" id="A0AAW6UD20"/>
<name>A0AAW6UD20_9MOLU</name>
<dbReference type="SUPFAM" id="SSF143011">
    <property type="entry name" value="RelE-like"/>
    <property type="match status" value="1"/>
</dbReference>
<reference evidence="3" key="1">
    <citation type="submission" date="2023-05" db="EMBL/GenBank/DDBJ databases">
        <title>Mariniplasma microaerophilum sp. nov., a novel anaerobic mollicute isolated from terrestrial mud volcano, Taman Peninsula, Russia.</title>
        <authorList>
            <person name="Khomyakova M.A."/>
            <person name="Merkel A.Y."/>
            <person name="Slobodkin A.I."/>
        </authorList>
    </citation>
    <scope>NUCLEOTIDE SEQUENCE</scope>
    <source>
        <strain evidence="3">M4Ah</strain>
    </source>
</reference>
<comment type="caution">
    <text evidence="3">The sequence shown here is derived from an EMBL/GenBank/DDBJ whole genome shotgun (WGS) entry which is preliminary data.</text>
</comment>
<evidence type="ECO:0000313" key="3">
    <source>
        <dbReference type="EMBL" id="MDI6452878.1"/>
    </source>
</evidence>
<dbReference type="Pfam" id="PF05016">
    <property type="entry name" value="ParE_toxin"/>
    <property type="match status" value="1"/>
</dbReference>
<evidence type="ECO:0000313" key="4">
    <source>
        <dbReference type="Proteomes" id="UP001431532"/>
    </source>
</evidence>
<sequence>MMYRVEISEYALKTFKKMDKQITTMIFAWISKHLENCENPRVHGKGLTADKKGIWRYRIGDYRLLVHIFDNRLIILVVDAGHRRDVYK</sequence>
<dbReference type="PANTHER" id="PTHR35601">
    <property type="entry name" value="TOXIN RELE"/>
    <property type="match status" value="1"/>
</dbReference>
<proteinExistence type="inferred from homology"/>
<dbReference type="RefSeq" id="WP_282839302.1">
    <property type="nucleotide sequence ID" value="NZ_JASCXW010000012.1"/>
</dbReference>
<organism evidence="3 4">
    <name type="scientific">Peloplasma aerotolerans</name>
    <dbReference type="NCBI Taxonomy" id="3044389"/>
    <lineage>
        <taxon>Bacteria</taxon>
        <taxon>Bacillati</taxon>
        <taxon>Mycoplasmatota</taxon>
        <taxon>Mollicutes</taxon>
        <taxon>Acholeplasmatales</taxon>
        <taxon>Acholeplasmataceae</taxon>
        <taxon>Peloplasma</taxon>
    </lineage>
</organism>
<keyword evidence="2" id="KW-1277">Toxin-antitoxin system</keyword>
<dbReference type="Proteomes" id="UP001431532">
    <property type="component" value="Unassembled WGS sequence"/>
</dbReference>
<evidence type="ECO:0000256" key="2">
    <source>
        <dbReference type="ARBA" id="ARBA00022649"/>
    </source>
</evidence>
<keyword evidence="4" id="KW-1185">Reference proteome</keyword>
<dbReference type="InterPro" id="IPR007712">
    <property type="entry name" value="RelE/ParE_toxin"/>
</dbReference>
<dbReference type="Gene3D" id="3.30.2310.20">
    <property type="entry name" value="RelE-like"/>
    <property type="match status" value="1"/>
</dbReference>
<protein>
    <submittedName>
        <fullName evidence="3">Type II toxin-antitoxin system RelE/ParE family toxin</fullName>
    </submittedName>
</protein>
<dbReference type="InterPro" id="IPR035093">
    <property type="entry name" value="RelE/ParE_toxin_dom_sf"/>
</dbReference>